<dbReference type="Proteomes" id="UP000003779">
    <property type="component" value="Chromosome"/>
</dbReference>
<organism evidence="2 3">
    <name type="scientific">Nocardiopsis alba (strain ATCC BAA-2165 / BE74)</name>
    <dbReference type="NCBI Taxonomy" id="1205910"/>
    <lineage>
        <taxon>Bacteria</taxon>
        <taxon>Bacillati</taxon>
        <taxon>Actinomycetota</taxon>
        <taxon>Actinomycetes</taxon>
        <taxon>Streptosporangiales</taxon>
        <taxon>Nocardiopsidaceae</taxon>
        <taxon>Nocardiopsis</taxon>
    </lineage>
</organism>
<dbReference type="EMBL" id="CP003788">
    <property type="protein sequence ID" value="AFR07304.1"/>
    <property type="molecule type" value="Genomic_DNA"/>
</dbReference>
<dbReference type="eggNOG" id="COG3293">
    <property type="taxonomic scope" value="Bacteria"/>
</dbReference>
<sequence length="116" mass="12260">MVAIVFVSTSGRAWAQLPPVFGLPGPATHRCFIEWFQARAQAEPHRLVLDELGARGRCGLVSVGDRLGQYAGPPRGELAGPNPVDRGENGSKVHLITDRAGLSLSVAVSGVNVHDP</sequence>
<protein>
    <recommendedName>
        <fullName evidence="4">Transposase</fullName>
    </recommendedName>
</protein>
<accession>J7L934</accession>
<evidence type="ECO:0000313" key="2">
    <source>
        <dbReference type="EMBL" id="AFR07304.1"/>
    </source>
</evidence>
<evidence type="ECO:0000313" key="3">
    <source>
        <dbReference type="Proteomes" id="UP000003779"/>
    </source>
</evidence>
<gene>
    <name evidence="2" type="ordered locus">B005_3931</name>
</gene>
<proteinExistence type="predicted"/>
<dbReference type="STRING" id="1205910.B005_3931"/>
<reference evidence="3" key="2">
    <citation type="submission" date="2012-08" db="EMBL/GenBank/DDBJ databases">
        <title>Whole-genome sequence of Nocardiopsis alba strain ATCC BAA-2165 associated with honeybees.</title>
        <authorList>
            <person name="Qiao J."/>
            <person name="Chen L."/>
            <person name="Li Y."/>
            <person name="Wang J."/>
            <person name="Zhang W."/>
            <person name="Chen S."/>
        </authorList>
    </citation>
    <scope>NUCLEOTIDE SEQUENCE [LARGE SCALE GENOMIC DNA]</scope>
    <source>
        <strain evidence="3">ATCC BAA-2165 / BE74</strain>
    </source>
</reference>
<dbReference type="KEGG" id="nal:B005_3931"/>
<reference evidence="2 3" key="1">
    <citation type="journal article" date="2012" name="J. Bacteriol.">
        <title>Whole-Genome Sequence of Nocardiopsis alba Strain ATCC BAA-2165, Associated with Honeybees.</title>
        <authorList>
            <person name="Qiao J."/>
            <person name="Chen L."/>
            <person name="Li Y."/>
            <person name="Wang J."/>
            <person name="Zhang W."/>
            <person name="Chen S."/>
        </authorList>
    </citation>
    <scope>NUCLEOTIDE SEQUENCE [LARGE SCALE GENOMIC DNA]</scope>
    <source>
        <strain evidence="3">ATCC BAA-2165 / BE74</strain>
    </source>
</reference>
<evidence type="ECO:0008006" key="4">
    <source>
        <dbReference type="Google" id="ProtNLM"/>
    </source>
</evidence>
<name>J7L934_NOCAA</name>
<feature type="region of interest" description="Disordered" evidence="1">
    <location>
        <begin position="71"/>
        <end position="91"/>
    </location>
</feature>
<dbReference type="AlphaFoldDB" id="J7L934"/>
<dbReference type="HOGENOM" id="CLU_2094271_0_0_11"/>
<evidence type="ECO:0000256" key="1">
    <source>
        <dbReference type="SAM" id="MobiDB-lite"/>
    </source>
</evidence>